<dbReference type="Pfam" id="PF03171">
    <property type="entry name" value="2OG-FeII_Oxy"/>
    <property type="match status" value="1"/>
</dbReference>
<keyword evidence="2" id="KW-0560">Oxidoreductase</keyword>
<keyword evidence="5" id="KW-1185">Reference proteome</keyword>
<evidence type="ECO:0000256" key="2">
    <source>
        <dbReference type="RuleBase" id="RU003682"/>
    </source>
</evidence>
<organism evidence="4 5">
    <name type="scientific">Phialophora macrospora</name>
    <dbReference type="NCBI Taxonomy" id="1851006"/>
    <lineage>
        <taxon>Eukaryota</taxon>
        <taxon>Fungi</taxon>
        <taxon>Dikarya</taxon>
        <taxon>Ascomycota</taxon>
        <taxon>Pezizomycotina</taxon>
        <taxon>Eurotiomycetes</taxon>
        <taxon>Chaetothyriomycetidae</taxon>
        <taxon>Chaetothyriales</taxon>
        <taxon>Herpotrichiellaceae</taxon>
        <taxon>Phialophora</taxon>
    </lineage>
</organism>
<comment type="similarity">
    <text evidence="1 2">Belongs to the iron/ascorbate-dependent oxidoreductase family.</text>
</comment>
<proteinExistence type="inferred from homology"/>
<dbReference type="PANTHER" id="PTHR47990">
    <property type="entry name" value="2-OXOGLUTARATE (2OG) AND FE(II)-DEPENDENT OXYGENASE SUPERFAMILY PROTEIN-RELATED"/>
    <property type="match status" value="1"/>
</dbReference>
<dbReference type="PROSITE" id="PS51471">
    <property type="entry name" value="FE2OG_OXY"/>
    <property type="match status" value="1"/>
</dbReference>
<dbReference type="InterPro" id="IPR005123">
    <property type="entry name" value="Oxoglu/Fe-dep_dioxygenase_dom"/>
</dbReference>
<dbReference type="AlphaFoldDB" id="A0A0D2GEM5"/>
<dbReference type="Pfam" id="PF14226">
    <property type="entry name" value="DIOX_N"/>
    <property type="match status" value="1"/>
</dbReference>
<dbReference type="SUPFAM" id="SSF51197">
    <property type="entry name" value="Clavaminate synthase-like"/>
    <property type="match status" value="1"/>
</dbReference>
<feature type="domain" description="Fe2OG dioxygenase" evidence="3">
    <location>
        <begin position="217"/>
        <end position="320"/>
    </location>
</feature>
<evidence type="ECO:0000256" key="1">
    <source>
        <dbReference type="ARBA" id="ARBA00008056"/>
    </source>
</evidence>
<dbReference type="GO" id="GO:0046872">
    <property type="term" value="F:metal ion binding"/>
    <property type="evidence" value="ECO:0007669"/>
    <property type="project" value="UniProtKB-KW"/>
</dbReference>
<reference evidence="4 5" key="1">
    <citation type="submission" date="2015-01" db="EMBL/GenBank/DDBJ databases">
        <title>The Genome Sequence of Capronia semiimmersa CBS27337.</title>
        <authorList>
            <consortium name="The Broad Institute Genomics Platform"/>
            <person name="Cuomo C."/>
            <person name="de Hoog S."/>
            <person name="Gorbushina A."/>
            <person name="Stielow B."/>
            <person name="Teixiera M."/>
            <person name="Abouelleil A."/>
            <person name="Chapman S.B."/>
            <person name="Priest M."/>
            <person name="Young S.K."/>
            <person name="Wortman J."/>
            <person name="Nusbaum C."/>
            <person name="Birren B."/>
        </authorList>
    </citation>
    <scope>NUCLEOTIDE SEQUENCE [LARGE SCALE GENOMIC DNA]</scope>
    <source>
        <strain evidence="4 5">CBS 27337</strain>
    </source>
</reference>
<dbReference type="GO" id="GO:0016491">
    <property type="term" value="F:oxidoreductase activity"/>
    <property type="evidence" value="ECO:0007669"/>
    <property type="project" value="UniProtKB-KW"/>
</dbReference>
<evidence type="ECO:0000313" key="5">
    <source>
        <dbReference type="Proteomes" id="UP000054266"/>
    </source>
</evidence>
<dbReference type="InterPro" id="IPR027443">
    <property type="entry name" value="IPNS-like_sf"/>
</dbReference>
<keyword evidence="2" id="KW-0479">Metal-binding</keyword>
<dbReference type="GO" id="GO:0044283">
    <property type="term" value="P:small molecule biosynthetic process"/>
    <property type="evidence" value="ECO:0007669"/>
    <property type="project" value="UniProtKB-ARBA"/>
</dbReference>
<accession>A0A0D2GEM5</accession>
<dbReference type="PRINTS" id="PR00682">
    <property type="entry name" value="IPNSYNTHASE"/>
</dbReference>
<sequence>MLCHVQSSSAIKYVVSAARLTLRVSPVAALRPHKITMAITHENGHAAFSIPTVDLKAYLADPNSAEAEDIVTQIRVACTTSGFFLITGHGIPESLQGRVLAAAKAVFALPDDEKRKLSGKPGRGYEIIGTQVLEAGKKPDLKEGYFIGREIPGNKPPYRPFQEPNLWPPHIPEEQFRQPLIEYHRALSELSFHLMRILAGGLRDFDTTVFEEFCRDPIASLRLLHYPPHPDHEDPALVGAGAHTDFGAITLLLQDGHSGLQVLNQFTKEWIDVPPREHAYVINVGDMLEAWTSGAYKSNVHRVINTSGTDRYSVPFFLDGNADCVISPLDGSNGKAFTVEEHMLSRYAESY</sequence>
<dbReference type="InterPro" id="IPR026992">
    <property type="entry name" value="DIOX_N"/>
</dbReference>
<dbReference type="InterPro" id="IPR044861">
    <property type="entry name" value="IPNS-like_FE2OG_OXY"/>
</dbReference>
<keyword evidence="2" id="KW-0408">Iron</keyword>
<evidence type="ECO:0000313" key="4">
    <source>
        <dbReference type="EMBL" id="KIW70614.1"/>
    </source>
</evidence>
<dbReference type="EMBL" id="KN846957">
    <property type="protein sequence ID" value="KIW70614.1"/>
    <property type="molecule type" value="Genomic_DNA"/>
</dbReference>
<dbReference type="InterPro" id="IPR050231">
    <property type="entry name" value="Iron_ascorbate_oxido_reductase"/>
</dbReference>
<dbReference type="STRING" id="5601.A0A0D2GEM5"/>
<dbReference type="HOGENOM" id="CLU_010119_6_3_1"/>
<dbReference type="Gene3D" id="2.60.120.330">
    <property type="entry name" value="B-lactam Antibiotic, Isopenicillin N Synthase, Chain"/>
    <property type="match status" value="1"/>
</dbReference>
<protein>
    <recommendedName>
        <fullName evidence="3">Fe2OG dioxygenase domain-containing protein</fullName>
    </recommendedName>
</protein>
<name>A0A0D2GEM5_9EURO</name>
<gene>
    <name evidence="4" type="ORF">PV04_02868</name>
</gene>
<dbReference type="Proteomes" id="UP000054266">
    <property type="component" value="Unassembled WGS sequence"/>
</dbReference>
<evidence type="ECO:0000259" key="3">
    <source>
        <dbReference type="PROSITE" id="PS51471"/>
    </source>
</evidence>